<dbReference type="Proteomes" id="UP000199307">
    <property type="component" value="Unassembled WGS sequence"/>
</dbReference>
<dbReference type="EMBL" id="FMVC01000002">
    <property type="protein sequence ID" value="SCY24326.1"/>
    <property type="molecule type" value="Genomic_DNA"/>
</dbReference>
<accession>A0ABY0LJK6</accession>
<evidence type="ECO:0000313" key="1">
    <source>
        <dbReference type="EMBL" id="SCY24326.1"/>
    </source>
</evidence>
<name>A0ABY0LJK6_9FLAO</name>
<proteinExistence type="predicted"/>
<comment type="caution">
    <text evidence="1">The sequence shown here is derived from an EMBL/GenBank/DDBJ whole genome shotgun (WGS) entry which is preliminary data.</text>
</comment>
<evidence type="ECO:0000313" key="2">
    <source>
        <dbReference type="Proteomes" id="UP000199307"/>
    </source>
</evidence>
<dbReference type="RefSeq" id="WP_162927190.1">
    <property type="nucleotide sequence ID" value="NZ_CP023642.1"/>
</dbReference>
<gene>
    <name evidence="1" type="ORF">SAMN02927916_1589</name>
</gene>
<sequence length="57" mass="6393">MGIIKRAKNIEIKVTENYQLIVKGKLEKNANKLNFEATKGDLNLISGKKIIAHGKEK</sequence>
<organism evidence="1 2">
    <name type="scientific">Flavobacterium anhuiense</name>
    <dbReference type="NCBI Taxonomy" id="459526"/>
    <lineage>
        <taxon>Bacteria</taxon>
        <taxon>Pseudomonadati</taxon>
        <taxon>Bacteroidota</taxon>
        <taxon>Flavobacteriia</taxon>
        <taxon>Flavobacteriales</taxon>
        <taxon>Flavobacteriaceae</taxon>
        <taxon>Flavobacterium</taxon>
    </lineage>
</organism>
<reference evidence="1 2" key="1">
    <citation type="submission" date="2016-10" db="EMBL/GenBank/DDBJ databases">
        <authorList>
            <person name="Varghese N."/>
            <person name="Submissions S."/>
        </authorList>
    </citation>
    <scope>NUCLEOTIDE SEQUENCE [LARGE SCALE GENOMIC DNA]</scope>
    <source>
        <strain evidence="1 2">CGMCC 1.6859</strain>
    </source>
</reference>
<protein>
    <submittedName>
        <fullName evidence="1">Uncharacterized protein</fullName>
    </submittedName>
</protein>
<keyword evidence="2" id="KW-1185">Reference proteome</keyword>